<keyword evidence="4" id="KW-0158">Chromosome</keyword>
<evidence type="ECO:0000256" key="4">
    <source>
        <dbReference type="ARBA" id="ARBA00022454"/>
    </source>
</evidence>
<keyword evidence="5" id="KW-0539">Nucleus</keyword>
<dbReference type="GO" id="GO:0000775">
    <property type="term" value="C:chromosome, centromeric region"/>
    <property type="evidence" value="ECO:0007669"/>
    <property type="project" value="UniProtKB-SubCell"/>
</dbReference>
<evidence type="ECO:0000313" key="8">
    <source>
        <dbReference type="Proteomes" id="UP000018467"/>
    </source>
</evidence>
<name>A0A3B1KG82_ASTMX</name>
<dbReference type="Bgee" id="ENSAMXG00000037478">
    <property type="expression patterns" value="Expressed in testis and 13 other cell types or tissues"/>
</dbReference>
<dbReference type="GO" id="GO:0005654">
    <property type="term" value="C:nucleoplasm"/>
    <property type="evidence" value="ECO:0007669"/>
    <property type="project" value="TreeGrafter"/>
</dbReference>
<keyword evidence="8" id="KW-1185">Reference proteome</keyword>
<reference evidence="7" key="4">
    <citation type="submission" date="2025-09" db="UniProtKB">
        <authorList>
            <consortium name="Ensembl"/>
        </authorList>
    </citation>
    <scope>IDENTIFICATION</scope>
</reference>
<evidence type="ECO:0000256" key="5">
    <source>
        <dbReference type="ARBA" id="ARBA00023242"/>
    </source>
</evidence>
<reference evidence="7" key="3">
    <citation type="submission" date="2025-08" db="UniProtKB">
        <authorList>
            <consortium name="Ensembl"/>
        </authorList>
    </citation>
    <scope>IDENTIFICATION</scope>
</reference>
<evidence type="ECO:0000256" key="1">
    <source>
        <dbReference type="ARBA" id="ARBA00004123"/>
    </source>
</evidence>
<protein>
    <submittedName>
        <fullName evidence="7">Centromere protein N</fullName>
    </submittedName>
</protein>
<dbReference type="InterPro" id="IPR007902">
    <property type="entry name" value="Chl4/mis15/CENP-N"/>
</dbReference>
<dbReference type="GeneTree" id="ENSGT00390000004738"/>
<dbReference type="GO" id="GO:0007059">
    <property type="term" value="P:chromosome segregation"/>
    <property type="evidence" value="ECO:0007669"/>
    <property type="project" value="InterPro"/>
</dbReference>
<reference evidence="8" key="2">
    <citation type="journal article" date="2014" name="Nat. Commun.">
        <title>The cavefish genome reveals candidate genes for eye loss.</title>
        <authorList>
            <person name="McGaugh S.E."/>
            <person name="Gross J.B."/>
            <person name="Aken B."/>
            <person name="Blin M."/>
            <person name="Borowsky R."/>
            <person name="Chalopin D."/>
            <person name="Hinaux H."/>
            <person name="Jeffery W.R."/>
            <person name="Keene A."/>
            <person name="Ma L."/>
            <person name="Minx P."/>
            <person name="Murphy D."/>
            <person name="O'Quin K.E."/>
            <person name="Retaux S."/>
            <person name="Rohner N."/>
            <person name="Searle S.M."/>
            <person name="Stahl B.A."/>
            <person name="Tabin C."/>
            <person name="Volff J.N."/>
            <person name="Yoshizawa M."/>
            <person name="Warren W.C."/>
        </authorList>
    </citation>
    <scope>NUCLEOTIDE SEQUENCE [LARGE SCALE GENOMIC DNA]</scope>
    <source>
        <strain evidence="8">female</strain>
    </source>
</reference>
<proteinExistence type="inferred from homology"/>
<accession>A0A3B1KG82</accession>
<comment type="subcellular location">
    <subcellularLocation>
        <location evidence="2">Chromosome</location>
        <location evidence="2">Centromere</location>
    </subcellularLocation>
    <subcellularLocation>
        <location evidence="1">Nucleus</location>
    </subcellularLocation>
</comment>
<organism evidence="7 8">
    <name type="scientific">Astyanax mexicanus</name>
    <name type="common">Blind cave fish</name>
    <name type="synonym">Astyanax fasciatus mexicanus</name>
    <dbReference type="NCBI Taxonomy" id="7994"/>
    <lineage>
        <taxon>Eukaryota</taxon>
        <taxon>Metazoa</taxon>
        <taxon>Chordata</taxon>
        <taxon>Craniata</taxon>
        <taxon>Vertebrata</taxon>
        <taxon>Euteleostomi</taxon>
        <taxon>Actinopterygii</taxon>
        <taxon>Neopterygii</taxon>
        <taxon>Teleostei</taxon>
        <taxon>Ostariophysi</taxon>
        <taxon>Characiformes</taxon>
        <taxon>Characoidei</taxon>
        <taxon>Acestrorhamphidae</taxon>
        <taxon>Acestrorhamphinae</taxon>
        <taxon>Astyanax</taxon>
    </lineage>
</organism>
<evidence type="ECO:0000256" key="3">
    <source>
        <dbReference type="ARBA" id="ARBA00005566"/>
    </source>
</evidence>
<dbReference type="InterPro" id="IPR052011">
    <property type="entry name" value="CENP-NAC/CAD_complex"/>
</dbReference>
<dbReference type="Proteomes" id="UP000018467">
    <property type="component" value="Unassembled WGS sequence"/>
</dbReference>
<dbReference type="GO" id="GO:0034080">
    <property type="term" value="P:CENP-A containing chromatin assembly"/>
    <property type="evidence" value="ECO:0007669"/>
    <property type="project" value="InterPro"/>
</dbReference>
<dbReference type="Ensembl" id="ENSAMXT00000045235.1">
    <property type="protein sequence ID" value="ENSAMXP00000053707.1"/>
    <property type="gene ID" value="ENSAMXG00000037478.1"/>
</dbReference>
<keyword evidence="6" id="KW-0137">Centromere</keyword>
<evidence type="ECO:0000313" key="7">
    <source>
        <dbReference type="Ensembl" id="ENSAMXP00000053707.1"/>
    </source>
</evidence>
<evidence type="ECO:0000256" key="6">
    <source>
        <dbReference type="ARBA" id="ARBA00023328"/>
    </source>
</evidence>
<sequence length="342" mass="39162">MDEQARSILQRIIKKTPSKRLETIIRSWNCLSEDQLHSLNYSQPKWLFLENLVSRCEVRLFNGNVTKTEIKLYKNHIHNPNQGTWHACQLFQAEDDALSVHFTQFRESFIAHLEDVVQHVSVGMKKLEDGAIWVRIAWGDNFRKPNHLKPTYLVHYLQSSYVFIHNVTPKHRPFLYQALVLATRHVSIKECHLSSRSLTAMRDLLMKQYQQVVFLVLNIFPNTDPNIEREHAESSEGRHQMACEAFGCGVLPKLETAVYKLETRYRGNSNNTLNDGDELFRGVVKFSSKNILESLRHCVSTGMAEGPVTPLLSSITQKGRNYFVITDKVSGATASQTPAPKA</sequence>
<evidence type="ECO:0000256" key="2">
    <source>
        <dbReference type="ARBA" id="ARBA00004584"/>
    </source>
</evidence>
<comment type="similarity">
    <text evidence="3">Belongs to the CENP-N/CHL4 family.</text>
</comment>
<dbReference type="AlphaFoldDB" id="A0A3B1KG82"/>
<dbReference type="Pfam" id="PF05238">
    <property type="entry name" value="CENP-N"/>
    <property type="match status" value="2"/>
</dbReference>
<dbReference type="PANTHER" id="PTHR46790">
    <property type="entry name" value="CENTROMERE PROTEIN N"/>
    <property type="match status" value="1"/>
</dbReference>
<dbReference type="PANTHER" id="PTHR46790:SF1">
    <property type="entry name" value="CENTROMERE PROTEIN N"/>
    <property type="match status" value="1"/>
</dbReference>
<reference evidence="8" key="1">
    <citation type="submission" date="2013-03" db="EMBL/GenBank/DDBJ databases">
        <authorList>
            <person name="Jeffery W."/>
            <person name="Warren W."/>
            <person name="Wilson R.K."/>
        </authorList>
    </citation>
    <scope>NUCLEOTIDE SEQUENCE</scope>
    <source>
        <strain evidence="8">female</strain>
    </source>
</reference>